<gene>
    <name evidence="9" type="ORF">E1301_Tti009848</name>
</gene>
<dbReference type="GO" id="GO:0016020">
    <property type="term" value="C:membrane"/>
    <property type="evidence" value="ECO:0007669"/>
    <property type="project" value="UniProtKB-SubCell"/>
</dbReference>
<evidence type="ECO:0000256" key="2">
    <source>
        <dbReference type="ARBA" id="ARBA00022692"/>
    </source>
</evidence>
<feature type="compositionally biased region" description="Low complexity" evidence="5">
    <location>
        <begin position="447"/>
        <end position="465"/>
    </location>
</feature>
<dbReference type="InterPro" id="IPR006029">
    <property type="entry name" value="Neurotrans-gated_channel_TM"/>
</dbReference>
<dbReference type="InterPro" id="IPR006201">
    <property type="entry name" value="Neur_channel"/>
</dbReference>
<name>A0A5A9NAD7_9TELE</name>
<dbReference type="InterPro" id="IPR038050">
    <property type="entry name" value="Neuro_actylchol_rec"/>
</dbReference>
<evidence type="ECO:0000313" key="9">
    <source>
        <dbReference type="EMBL" id="KAA0705287.1"/>
    </source>
</evidence>
<keyword evidence="9" id="KW-0675">Receptor</keyword>
<comment type="subcellular location">
    <subcellularLocation>
        <location evidence="1">Membrane</location>
        <topology evidence="1">Multi-pass membrane protein</topology>
    </subcellularLocation>
</comment>
<evidence type="ECO:0000256" key="4">
    <source>
        <dbReference type="ARBA" id="ARBA00023136"/>
    </source>
</evidence>
<evidence type="ECO:0000259" key="7">
    <source>
        <dbReference type="Pfam" id="PF02931"/>
    </source>
</evidence>
<sequence>MKRRPLLYVITFISPVFCFLVLDLASYFIDAGGGEKLSFKVTLLLSMSVLLLILNDKLPSTANEVPWIGESTFCYITNKCTGDRKQNSNIHGFSCVGVREYCTAIGACKVKLYANGSEAAQTYGDGTCQKGRRSWLYKQTHRQRVLRKCFMACEDFCAAVKRSAKPSTAGPKRPLAEVGASRKGTFSASLISVSVSQRWRSRTTRLAIDLPIAWAVALVTRRARSNGLLSSLKGALSVPDSSLEEFGLMSAGSFSIAEHPSNPDQSFLINLYDLHLKDIERLFLDHNAVEGAEERINDIKKKLPNLEASDVRYETSDVTVTCRCCARNRADVEADVTLKVFFSMRVTNVWTNVRVDKRLDKRTCGQTSGQTYVWMNVWINIFTASSNMSETDLYEMVNDDSSATHGPSENPAAKQSTSAGQEAVTAKKAETSRGRQPSRKPKRRSKVTSSASPARASAASSASIYTSAQRPIPELKKWTIQALRRALDNADIPFSRKATKAELYNSFTSSQLGVPITPPTTKPKAADKTRSTTDDLDQFLAEPTLSLCGDYQLQANFEELHPQGNFTTPLNWETGLRLTDTNESLVSLPIPRGSSGHAGQQLILAITSLPSSTDSPLGERRLDSHARAISPPVHLASLCQRASLNSPLTVTPEEIRPLCLFLDAWKAIPGISHWLLNVNIFKGLQYVNPEAIAGWVSATDNCSYTSLIQHLGLDDDNVQMKSMRPVYNWRTPTKAFADLYVTSITEVAWYSEFTRWNESDFCGIQMLSIEKDKMWIPDIVFAESTRSGELSTSSRDNPVQASATWLDEREGKLNKSVRTIVTQSISSQKYDPVQASATKLDERKGVFCITIFILIGISILETIFVNFLMAKGEQILRLQAPVDSTSAVTGEYFTYRRCLSRPGMSKFTVYQEMGKRCAF</sequence>
<dbReference type="GO" id="GO:0005230">
    <property type="term" value="F:extracellular ligand-gated monoatomic ion channel activity"/>
    <property type="evidence" value="ECO:0007669"/>
    <property type="project" value="InterPro"/>
</dbReference>
<organism evidence="9 10">
    <name type="scientific">Triplophysa tibetana</name>
    <dbReference type="NCBI Taxonomy" id="1572043"/>
    <lineage>
        <taxon>Eukaryota</taxon>
        <taxon>Metazoa</taxon>
        <taxon>Chordata</taxon>
        <taxon>Craniata</taxon>
        <taxon>Vertebrata</taxon>
        <taxon>Euteleostomi</taxon>
        <taxon>Actinopterygii</taxon>
        <taxon>Neopterygii</taxon>
        <taxon>Teleostei</taxon>
        <taxon>Ostariophysi</taxon>
        <taxon>Cypriniformes</taxon>
        <taxon>Nemacheilidae</taxon>
        <taxon>Triplophysa</taxon>
    </lineage>
</organism>
<feature type="transmembrane region" description="Helical" evidence="6">
    <location>
        <begin position="849"/>
        <end position="869"/>
    </location>
</feature>
<keyword evidence="3 6" id="KW-1133">Transmembrane helix</keyword>
<dbReference type="PANTHER" id="PTHR18945">
    <property type="entry name" value="NEUROTRANSMITTER GATED ION CHANNEL"/>
    <property type="match status" value="1"/>
</dbReference>
<keyword evidence="2 6" id="KW-0812">Transmembrane</keyword>
<feature type="transmembrane region" description="Helical" evidence="6">
    <location>
        <begin position="6"/>
        <end position="25"/>
    </location>
</feature>
<evidence type="ECO:0000259" key="8">
    <source>
        <dbReference type="Pfam" id="PF02932"/>
    </source>
</evidence>
<dbReference type="Pfam" id="PF02932">
    <property type="entry name" value="Neur_chan_memb"/>
    <property type="match status" value="1"/>
</dbReference>
<dbReference type="InterPro" id="IPR036719">
    <property type="entry name" value="Neuro-gated_channel_TM_sf"/>
</dbReference>
<keyword evidence="10" id="KW-1185">Reference proteome</keyword>
<dbReference type="InterPro" id="IPR036734">
    <property type="entry name" value="Neur_chan_lig-bd_sf"/>
</dbReference>
<dbReference type="Proteomes" id="UP000324632">
    <property type="component" value="Chromosome 21"/>
</dbReference>
<dbReference type="AlphaFoldDB" id="A0A5A9NAD7"/>
<dbReference type="Pfam" id="PF02931">
    <property type="entry name" value="Neur_chan_LBD"/>
    <property type="match status" value="1"/>
</dbReference>
<dbReference type="SUPFAM" id="SSF63712">
    <property type="entry name" value="Nicotinic receptor ligand binding domain-like"/>
    <property type="match status" value="1"/>
</dbReference>
<dbReference type="Gene3D" id="1.20.58.390">
    <property type="entry name" value="Neurotransmitter-gated ion-channel transmembrane domain"/>
    <property type="match status" value="1"/>
</dbReference>
<reference evidence="9 10" key="1">
    <citation type="journal article" date="2019" name="Mol. Ecol. Resour.">
        <title>Chromosome-level genome assembly of Triplophysa tibetana, a fish adapted to the harsh high-altitude environment of the Tibetan Plateau.</title>
        <authorList>
            <person name="Yang X."/>
            <person name="Liu H."/>
            <person name="Ma Z."/>
            <person name="Zou Y."/>
            <person name="Zou M."/>
            <person name="Mao Y."/>
            <person name="Li X."/>
            <person name="Wang H."/>
            <person name="Chen T."/>
            <person name="Wang W."/>
            <person name="Yang R."/>
        </authorList>
    </citation>
    <scope>NUCLEOTIDE SEQUENCE [LARGE SCALE GENOMIC DNA]</scope>
    <source>
        <strain evidence="9">TTIB1903HZAU</strain>
        <tissue evidence="9">Muscle</tissue>
    </source>
</reference>
<feature type="region of interest" description="Disordered" evidence="5">
    <location>
        <begin position="398"/>
        <end position="465"/>
    </location>
</feature>
<feature type="compositionally biased region" description="Polar residues" evidence="5">
    <location>
        <begin position="399"/>
        <end position="420"/>
    </location>
</feature>
<proteinExistence type="predicted"/>
<feature type="domain" description="Neurotransmitter-gated ion-channel ligand-binding" evidence="7">
    <location>
        <begin position="739"/>
        <end position="801"/>
    </location>
</feature>
<dbReference type="EMBL" id="SOYY01000021">
    <property type="protein sequence ID" value="KAA0705287.1"/>
    <property type="molecule type" value="Genomic_DNA"/>
</dbReference>
<dbReference type="InterPro" id="IPR006202">
    <property type="entry name" value="Neur_chan_lig-bd"/>
</dbReference>
<feature type="domain" description="Neurotransmitter-gated ion-channel transmembrane" evidence="8">
    <location>
        <begin position="15"/>
        <end position="70"/>
    </location>
</feature>
<protein>
    <submittedName>
        <fullName evidence="9">5-hydroxytryptamine receptor 3A</fullName>
    </submittedName>
</protein>
<evidence type="ECO:0000313" key="10">
    <source>
        <dbReference type="Proteomes" id="UP000324632"/>
    </source>
</evidence>
<dbReference type="Gene3D" id="2.70.170.10">
    <property type="entry name" value="Neurotransmitter-gated ion-channel ligand-binding domain"/>
    <property type="match status" value="1"/>
</dbReference>
<feature type="compositionally biased region" description="Basic residues" evidence="5">
    <location>
        <begin position="436"/>
        <end position="446"/>
    </location>
</feature>
<accession>A0A5A9NAD7</accession>
<evidence type="ECO:0000256" key="1">
    <source>
        <dbReference type="ARBA" id="ARBA00004141"/>
    </source>
</evidence>
<evidence type="ECO:0000256" key="5">
    <source>
        <dbReference type="SAM" id="MobiDB-lite"/>
    </source>
</evidence>
<dbReference type="SUPFAM" id="SSF90112">
    <property type="entry name" value="Neurotransmitter-gated ion-channel transmembrane pore"/>
    <property type="match status" value="1"/>
</dbReference>
<comment type="caution">
    <text evidence="9">The sequence shown here is derived from an EMBL/GenBank/DDBJ whole genome shotgun (WGS) entry which is preliminary data.</text>
</comment>
<dbReference type="GO" id="GO:0004888">
    <property type="term" value="F:transmembrane signaling receptor activity"/>
    <property type="evidence" value="ECO:0007669"/>
    <property type="project" value="InterPro"/>
</dbReference>
<keyword evidence="4 6" id="KW-0472">Membrane</keyword>
<evidence type="ECO:0000256" key="3">
    <source>
        <dbReference type="ARBA" id="ARBA00022989"/>
    </source>
</evidence>
<evidence type="ECO:0000256" key="6">
    <source>
        <dbReference type="SAM" id="Phobius"/>
    </source>
</evidence>